<dbReference type="PANTHER" id="PTHR47234:SF2">
    <property type="entry name" value="TONB-DEPENDENT RECEPTOR"/>
    <property type="match status" value="1"/>
</dbReference>
<evidence type="ECO:0000256" key="1">
    <source>
        <dbReference type="SAM" id="SignalP"/>
    </source>
</evidence>
<dbReference type="PANTHER" id="PTHR47234">
    <property type="match status" value="1"/>
</dbReference>
<evidence type="ECO:0008006" key="4">
    <source>
        <dbReference type="Google" id="ProtNLM"/>
    </source>
</evidence>
<dbReference type="EMBL" id="CP033019">
    <property type="protein sequence ID" value="AYM74946.1"/>
    <property type="molecule type" value="Genomic_DNA"/>
</dbReference>
<dbReference type="InterPro" id="IPR037066">
    <property type="entry name" value="Plug_dom_sf"/>
</dbReference>
<proteinExistence type="predicted"/>
<dbReference type="Proteomes" id="UP000279594">
    <property type="component" value="Chromosome"/>
</dbReference>
<accession>A0A3G2E692</accession>
<organism evidence="2 3">
    <name type="scientific">Janthinobacterium agaricidamnosum</name>
    <dbReference type="NCBI Taxonomy" id="55508"/>
    <lineage>
        <taxon>Bacteria</taxon>
        <taxon>Pseudomonadati</taxon>
        <taxon>Pseudomonadota</taxon>
        <taxon>Betaproteobacteria</taxon>
        <taxon>Burkholderiales</taxon>
        <taxon>Oxalobacteraceae</taxon>
        <taxon>Janthinobacterium</taxon>
    </lineage>
</organism>
<reference evidence="2 3" key="1">
    <citation type="submission" date="2018-10" db="EMBL/GenBank/DDBJ databases">
        <title>Effects of UV and annual dynamics of microbial communities in freshwater RAS systems.</title>
        <authorList>
            <person name="Bekkelund A.K."/>
            <person name="Hansen B.R."/>
            <person name="Stokken H."/>
            <person name="Eriksen B.F."/>
            <person name="Kashulin N.A."/>
        </authorList>
    </citation>
    <scope>NUCLEOTIDE SEQUENCE [LARGE SCALE GENOMIC DNA]</scope>
    <source>
        <strain evidence="2 3">BHSEK</strain>
    </source>
</reference>
<dbReference type="RefSeq" id="WP_121668576.1">
    <property type="nucleotide sequence ID" value="NZ_CP033019.1"/>
</dbReference>
<evidence type="ECO:0000313" key="2">
    <source>
        <dbReference type="EMBL" id="AYM74946.1"/>
    </source>
</evidence>
<feature type="chain" id="PRO_5018178150" description="TonB-dependent receptor plug domain-containing protein" evidence="1">
    <location>
        <begin position="33"/>
        <end position="122"/>
    </location>
</feature>
<keyword evidence="1" id="KW-0732">Signal</keyword>
<gene>
    <name evidence="2" type="ORF">D9M09_03400</name>
</gene>
<dbReference type="SUPFAM" id="SSF56935">
    <property type="entry name" value="Porins"/>
    <property type="match status" value="1"/>
</dbReference>
<keyword evidence="3" id="KW-1185">Reference proteome</keyword>
<evidence type="ECO:0000313" key="3">
    <source>
        <dbReference type="Proteomes" id="UP000279594"/>
    </source>
</evidence>
<dbReference type="AlphaFoldDB" id="A0A3G2E692"/>
<sequence length="122" mass="12223">MLKETVISRAVRIVCAGGMAAALSVASQSAVAQDAQGADAQIQRVEVTGSSIKRIAAEGALPVTVLTAEAIRTSGATSVTDLVKKLSSAQGATSESSSVGGSTFGFSGISVHNLGRRVRSSC</sequence>
<feature type="signal peptide" evidence="1">
    <location>
        <begin position="1"/>
        <end position="32"/>
    </location>
</feature>
<name>A0A3G2E692_9BURK</name>
<dbReference type="Gene3D" id="2.170.130.10">
    <property type="entry name" value="TonB-dependent receptor, plug domain"/>
    <property type="match status" value="1"/>
</dbReference>
<protein>
    <recommendedName>
        <fullName evidence="4">TonB-dependent receptor plug domain-containing protein</fullName>
    </recommendedName>
</protein>